<comment type="catalytic activity">
    <reaction evidence="10">
        <text>8-oxo-dGTP + H2O = 8-oxo-dGMP + diphosphate + H(+)</text>
        <dbReference type="Rhea" id="RHEA:31575"/>
        <dbReference type="ChEBI" id="CHEBI:15377"/>
        <dbReference type="ChEBI" id="CHEBI:15378"/>
        <dbReference type="ChEBI" id="CHEBI:33019"/>
        <dbReference type="ChEBI" id="CHEBI:63224"/>
        <dbReference type="ChEBI" id="CHEBI:77896"/>
        <dbReference type="EC" id="3.6.1.55"/>
    </reaction>
</comment>
<dbReference type="RefSeq" id="WP_042205420.1">
    <property type="nucleotide sequence ID" value="NZ_CP009288.1"/>
</dbReference>
<evidence type="ECO:0000256" key="3">
    <source>
        <dbReference type="ARBA" id="ARBA00022457"/>
    </source>
</evidence>
<dbReference type="GO" id="GO:0008413">
    <property type="term" value="F:8-oxo-7,8-dihydroguanosine triphosphate pyrophosphatase activity"/>
    <property type="evidence" value="ECO:0007669"/>
    <property type="project" value="TreeGrafter"/>
</dbReference>
<keyword evidence="4" id="KW-0235">DNA replication</keyword>
<dbReference type="GO" id="GO:0006281">
    <property type="term" value="P:DNA repair"/>
    <property type="evidence" value="ECO:0007669"/>
    <property type="project" value="UniProtKB-KW"/>
</dbReference>
<evidence type="ECO:0000313" key="15">
    <source>
        <dbReference type="Proteomes" id="UP000029409"/>
    </source>
</evidence>
<keyword evidence="3" id="KW-0515">Mutator protein</keyword>
<keyword evidence="8" id="KW-0460">Magnesium</keyword>
<dbReference type="PROSITE" id="PS00893">
    <property type="entry name" value="NUDIX_BOX"/>
    <property type="match status" value="1"/>
</dbReference>
<evidence type="ECO:0000256" key="10">
    <source>
        <dbReference type="ARBA" id="ARBA00035861"/>
    </source>
</evidence>
<dbReference type="Pfam" id="PF00293">
    <property type="entry name" value="NUDIX"/>
    <property type="match status" value="1"/>
</dbReference>
<comment type="cofactor">
    <cofactor evidence="1">
        <name>Mg(2+)</name>
        <dbReference type="ChEBI" id="CHEBI:18420"/>
    </cofactor>
</comment>
<dbReference type="InterPro" id="IPR015797">
    <property type="entry name" value="NUDIX_hydrolase-like_dom_sf"/>
</dbReference>
<dbReference type="Proteomes" id="UP000029409">
    <property type="component" value="Chromosome"/>
</dbReference>
<comment type="similarity">
    <text evidence="2 12">Belongs to the Nudix hydrolase family.</text>
</comment>
<dbReference type="PROSITE" id="PS51462">
    <property type="entry name" value="NUDIX"/>
    <property type="match status" value="1"/>
</dbReference>
<dbReference type="GO" id="GO:0046872">
    <property type="term" value="F:metal ion binding"/>
    <property type="evidence" value="ECO:0007669"/>
    <property type="project" value="UniProtKB-KW"/>
</dbReference>
<dbReference type="InterPro" id="IPR047127">
    <property type="entry name" value="MutT-like"/>
</dbReference>
<keyword evidence="7 12" id="KW-0378">Hydrolase</keyword>
<evidence type="ECO:0000256" key="12">
    <source>
        <dbReference type="RuleBase" id="RU003476"/>
    </source>
</evidence>
<dbReference type="EC" id="3.6.1.55" evidence="11"/>
<evidence type="ECO:0000256" key="9">
    <source>
        <dbReference type="ARBA" id="ARBA00023204"/>
    </source>
</evidence>
<dbReference type="InterPro" id="IPR020084">
    <property type="entry name" value="NUDIX_hydrolase_CS"/>
</dbReference>
<dbReference type="GO" id="GO:0035539">
    <property type="term" value="F:8-oxo-7,8-dihydrodeoxyguanosine triphosphate pyrophosphatase activity"/>
    <property type="evidence" value="ECO:0007669"/>
    <property type="project" value="UniProtKB-EC"/>
</dbReference>
<evidence type="ECO:0000256" key="8">
    <source>
        <dbReference type="ARBA" id="ARBA00022842"/>
    </source>
</evidence>
<dbReference type="EMBL" id="CP009288">
    <property type="protein sequence ID" value="AIQ11508.1"/>
    <property type="molecule type" value="Genomic_DNA"/>
</dbReference>
<dbReference type="PRINTS" id="PR00502">
    <property type="entry name" value="NUDIXFAMILY"/>
</dbReference>
<keyword evidence="6" id="KW-0227">DNA damage</keyword>
<keyword evidence="15" id="KW-1185">Reference proteome</keyword>
<reference evidence="14 15" key="1">
    <citation type="submission" date="2014-08" db="EMBL/GenBank/DDBJ databases">
        <title>Comparative genomics of the Paenibacillus odorifer group.</title>
        <authorList>
            <person name="den Bakker H.C."/>
            <person name="Tsai Y.-C."/>
            <person name="Martin N."/>
            <person name="Korlach J."/>
            <person name="Wiedmann M."/>
        </authorList>
    </citation>
    <scope>NUCLEOTIDE SEQUENCE [LARGE SCALE GENOMIC DNA]</scope>
    <source>
        <strain evidence="14 15">DSM 1735</strain>
    </source>
</reference>
<dbReference type="CDD" id="cd03425">
    <property type="entry name" value="NUDIX_MutT_NudA_like"/>
    <property type="match status" value="1"/>
</dbReference>
<feature type="domain" description="Nudix hydrolase" evidence="13">
    <location>
        <begin position="1"/>
        <end position="127"/>
    </location>
</feature>
<evidence type="ECO:0000256" key="6">
    <source>
        <dbReference type="ARBA" id="ARBA00022763"/>
    </source>
</evidence>
<evidence type="ECO:0000256" key="2">
    <source>
        <dbReference type="ARBA" id="ARBA00005582"/>
    </source>
</evidence>
<dbReference type="eggNOG" id="COG0494">
    <property type="taxonomic scope" value="Bacteria"/>
</dbReference>
<keyword evidence="9" id="KW-0234">DNA repair</keyword>
<name>A0A089HMC0_PAEDU</name>
<dbReference type="SUPFAM" id="SSF55811">
    <property type="entry name" value="Nudix"/>
    <property type="match status" value="1"/>
</dbReference>
<dbReference type="InterPro" id="IPR020476">
    <property type="entry name" value="Nudix_hydrolase"/>
</dbReference>
<protein>
    <recommendedName>
        <fullName evidence="11">8-oxo-dGTP diphosphatase</fullName>
        <ecNumber evidence="11">3.6.1.55</ecNumber>
    </recommendedName>
</protein>
<evidence type="ECO:0000256" key="1">
    <source>
        <dbReference type="ARBA" id="ARBA00001946"/>
    </source>
</evidence>
<evidence type="ECO:0000313" key="14">
    <source>
        <dbReference type="EMBL" id="AIQ11508.1"/>
    </source>
</evidence>
<dbReference type="AlphaFoldDB" id="A0A089HMC0"/>
<dbReference type="GO" id="GO:0044716">
    <property type="term" value="F:8-oxo-GDP phosphatase activity"/>
    <property type="evidence" value="ECO:0007669"/>
    <property type="project" value="TreeGrafter"/>
</dbReference>
<evidence type="ECO:0000256" key="7">
    <source>
        <dbReference type="ARBA" id="ARBA00022801"/>
    </source>
</evidence>
<dbReference type="STRING" id="44251.PDUR_05745"/>
<evidence type="ECO:0000256" key="5">
    <source>
        <dbReference type="ARBA" id="ARBA00022723"/>
    </source>
</evidence>
<proteinExistence type="inferred from homology"/>
<dbReference type="PANTHER" id="PTHR47707">
    <property type="entry name" value="8-OXO-DGTP DIPHOSPHATASE"/>
    <property type="match status" value="1"/>
</dbReference>
<dbReference type="Gene3D" id="3.90.79.10">
    <property type="entry name" value="Nucleoside Triphosphate Pyrophosphohydrolase"/>
    <property type="match status" value="1"/>
</dbReference>
<dbReference type="GO" id="GO:0006260">
    <property type="term" value="P:DNA replication"/>
    <property type="evidence" value="ECO:0007669"/>
    <property type="project" value="UniProtKB-KW"/>
</dbReference>
<dbReference type="GO" id="GO:0044715">
    <property type="term" value="F:8-oxo-dGDP phosphatase activity"/>
    <property type="evidence" value="ECO:0007669"/>
    <property type="project" value="TreeGrafter"/>
</dbReference>
<dbReference type="OrthoDB" id="9810648at2"/>
<gene>
    <name evidence="14" type="ORF">PDUR_05745</name>
</gene>
<evidence type="ECO:0000256" key="4">
    <source>
        <dbReference type="ARBA" id="ARBA00022705"/>
    </source>
</evidence>
<keyword evidence="5" id="KW-0479">Metal-binding</keyword>
<dbReference type="KEGG" id="pdu:PDUR_05745"/>
<sequence length="132" mass="15056">MIQVAAAIIYNKEGRVLIARRREGKSQAGLWEFPGGKIEDGEDVSACLRRELTEEMGIDIFPYEYFGVNEHSYGGGLHIRLVAWKAEYRGGEIVLTDHDDCRWETPDELERFIFAPADIPFVQKLSLEPGRQ</sequence>
<evidence type="ECO:0000256" key="11">
    <source>
        <dbReference type="ARBA" id="ARBA00038905"/>
    </source>
</evidence>
<dbReference type="InterPro" id="IPR000086">
    <property type="entry name" value="NUDIX_hydrolase_dom"/>
</dbReference>
<evidence type="ECO:0000259" key="13">
    <source>
        <dbReference type="PROSITE" id="PS51462"/>
    </source>
</evidence>
<accession>A0A089HMC0</accession>
<organism evidence="14 15">
    <name type="scientific">Paenibacillus durus</name>
    <name type="common">Paenibacillus azotofixans</name>
    <dbReference type="NCBI Taxonomy" id="44251"/>
    <lineage>
        <taxon>Bacteria</taxon>
        <taxon>Bacillati</taxon>
        <taxon>Bacillota</taxon>
        <taxon>Bacilli</taxon>
        <taxon>Bacillales</taxon>
        <taxon>Paenibacillaceae</taxon>
        <taxon>Paenibacillus</taxon>
    </lineage>
</organism>
<dbReference type="PANTHER" id="PTHR47707:SF1">
    <property type="entry name" value="NUDIX HYDROLASE FAMILY PROTEIN"/>
    <property type="match status" value="1"/>
</dbReference>